<evidence type="ECO:0000313" key="2">
    <source>
        <dbReference type="EMBL" id="PSL00577.1"/>
    </source>
</evidence>
<dbReference type="Pfam" id="PF00903">
    <property type="entry name" value="Glyoxalase"/>
    <property type="match status" value="1"/>
</dbReference>
<accession>A0A2P8DTN2</accession>
<dbReference type="PANTHER" id="PTHR33993">
    <property type="entry name" value="GLYOXALASE-RELATED"/>
    <property type="match status" value="1"/>
</dbReference>
<dbReference type="RefSeq" id="WP_106580788.1">
    <property type="nucleotide sequence ID" value="NZ_PYGA01000001.1"/>
</dbReference>
<dbReference type="SUPFAM" id="SSF54593">
    <property type="entry name" value="Glyoxalase/Bleomycin resistance protein/Dihydroxybiphenyl dioxygenase"/>
    <property type="match status" value="1"/>
</dbReference>
<evidence type="ECO:0000313" key="3">
    <source>
        <dbReference type="Proteomes" id="UP000240542"/>
    </source>
</evidence>
<protein>
    <submittedName>
        <fullName evidence="2">Putative enzyme related to lactoylglutathione lyase</fullName>
    </submittedName>
</protein>
<keyword evidence="2" id="KW-0456">Lyase</keyword>
<dbReference type="Gene3D" id="3.10.180.10">
    <property type="entry name" value="2,3-Dihydroxybiphenyl 1,2-Dioxygenase, domain 1"/>
    <property type="match status" value="1"/>
</dbReference>
<organism evidence="2 3">
    <name type="scientific">Murinocardiopsis flavida</name>
    <dbReference type="NCBI Taxonomy" id="645275"/>
    <lineage>
        <taxon>Bacteria</taxon>
        <taxon>Bacillati</taxon>
        <taxon>Actinomycetota</taxon>
        <taxon>Actinomycetes</taxon>
        <taxon>Streptosporangiales</taxon>
        <taxon>Nocardiopsidaceae</taxon>
        <taxon>Murinocardiopsis</taxon>
    </lineage>
</organism>
<proteinExistence type="predicted"/>
<comment type="caution">
    <text evidence="2">The sequence shown here is derived from an EMBL/GenBank/DDBJ whole genome shotgun (WGS) entry which is preliminary data.</text>
</comment>
<gene>
    <name evidence="2" type="ORF">CLV63_10151</name>
</gene>
<dbReference type="AlphaFoldDB" id="A0A2P8DTN2"/>
<dbReference type="InterPro" id="IPR029068">
    <property type="entry name" value="Glyas_Bleomycin-R_OHBP_Dase"/>
</dbReference>
<reference evidence="2 3" key="1">
    <citation type="submission" date="2018-03" db="EMBL/GenBank/DDBJ databases">
        <title>Genomic Encyclopedia of Archaeal and Bacterial Type Strains, Phase II (KMG-II): from individual species to whole genera.</title>
        <authorList>
            <person name="Goeker M."/>
        </authorList>
    </citation>
    <scope>NUCLEOTIDE SEQUENCE [LARGE SCALE GENOMIC DNA]</scope>
    <source>
        <strain evidence="2 3">DSM 45312</strain>
    </source>
</reference>
<evidence type="ECO:0000259" key="1">
    <source>
        <dbReference type="Pfam" id="PF00903"/>
    </source>
</evidence>
<dbReference type="InterPro" id="IPR004360">
    <property type="entry name" value="Glyas_Fos-R_dOase_dom"/>
</dbReference>
<keyword evidence="3" id="KW-1185">Reference proteome</keyword>
<dbReference type="EMBL" id="PYGA01000001">
    <property type="protein sequence ID" value="PSL00577.1"/>
    <property type="molecule type" value="Genomic_DNA"/>
</dbReference>
<dbReference type="GO" id="GO:0016829">
    <property type="term" value="F:lyase activity"/>
    <property type="evidence" value="ECO:0007669"/>
    <property type="project" value="UniProtKB-KW"/>
</dbReference>
<feature type="domain" description="Glyoxalase/fosfomycin resistance/dioxygenase" evidence="1">
    <location>
        <begin position="7"/>
        <end position="108"/>
    </location>
</feature>
<sequence>MTDAIRTIIYPVRDHAAAKALFSALLDARPQVDTAYYTGFAAEGQDIGLDPNGHAKGMAGPVCYVHVDDIEGRLGTLLAAGAAEVQAIEDVGGGKLTATVRDPDGNVIGLVQPRL</sequence>
<dbReference type="InterPro" id="IPR052164">
    <property type="entry name" value="Anthracycline_SecMetBiosynth"/>
</dbReference>
<dbReference type="OrthoDB" id="9792323at2"/>
<dbReference type="Proteomes" id="UP000240542">
    <property type="component" value="Unassembled WGS sequence"/>
</dbReference>
<name>A0A2P8DTN2_9ACTN</name>